<evidence type="ECO:0000259" key="1">
    <source>
        <dbReference type="PROSITE" id="PS50995"/>
    </source>
</evidence>
<keyword evidence="3" id="KW-1185">Reference proteome</keyword>
<sequence>MSDRLTFTLHELIAELDAYADGVLRAGYGVSFNHFQFLAVLADTEPTDMTTLARCLGVTKAAVSKRVPGLVDAGWIEAESPVGAGRSVLLSLTPKGAALVRDAGGVLEREFAAMLAHPALADDPIDAPRLNAQLVALTALIPQKAAPAAALTKEFSA</sequence>
<dbReference type="Pfam" id="PF12802">
    <property type="entry name" value="MarR_2"/>
    <property type="match status" value="1"/>
</dbReference>
<dbReference type="PANTHER" id="PTHR33164">
    <property type="entry name" value="TRANSCRIPTIONAL REGULATOR, MARR FAMILY"/>
    <property type="match status" value="1"/>
</dbReference>
<name>A0ABU4H2B7_9MICO</name>
<dbReference type="InterPro" id="IPR000835">
    <property type="entry name" value="HTH_MarR-typ"/>
</dbReference>
<protein>
    <submittedName>
        <fullName evidence="2">MarR family transcriptional regulator</fullName>
    </submittedName>
</protein>
<dbReference type="PROSITE" id="PS50995">
    <property type="entry name" value="HTH_MARR_2"/>
    <property type="match status" value="1"/>
</dbReference>
<gene>
    <name evidence="2" type="ORF">R8Z58_11895</name>
</gene>
<evidence type="ECO:0000313" key="3">
    <source>
        <dbReference type="Proteomes" id="UP001283109"/>
    </source>
</evidence>
<dbReference type="EMBL" id="JAWQEV010000003">
    <property type="protein sequence ID" value="MDW4573475.1"/>
    <property type="molecule type" value="Genomic_DNA"/>
</dbReference>
<reference evidence="2 3" key="1">
    <citation type="submission" date="2023-11" db="EMBL/GenBank/DDBJ databases">
        <title>Draft genome sequence of Microbacterium arthrosphaerae JCM 30492.</title>
        <authorList>
            <person name="Zhang G."/>
            <person name="Ding Y."/>
        </authorList>
    </citation>
    <scope>NUCLEOTIDE SEQUENCE [LARGE SCALE GENOMIC DNA]</scope>
    <source>
        <strain evidence="2 3">JCM 30492</strain>
    </source>
</reference>
<dbReference type="InterPro" id="IPR036388">
    <property type="entry name" value="WH-like_DNA-bd_sf"/>
</dbReference>
<organism evidence="2 3">
    <name type="scientific">Microbacterium arthrosphaerae</name>
    <dbReference type="NCBI Taxonomy" id="792652"/>
    <lineage>
        <taxon>Bacteria</taxon>
        <taxon>Bacillati</taxon>
        <taxon>Actinomycetota</taxon>
        <taxon>Actinomycetes</taxon>
        <taxon>Micrococcales</taxon>
        <taxon>Microbacteriaceae</taxon>
        <taxon>Microbacterium</taxon>
    </lineage>
</organism>
<comment type="caution">
    <text evidence="2">The sequence shown here is derived from an EMBL/GenBank/DDBJ whole genome shotgun (WGS) entry which is preliminary data.</text>
</comment>
<accession>A0ABU4H2B7</accession>
<dbReference type="InterPro" id="IPR036390">
    <property type="entry name" value="WH_DNA-bd_sf"/>
</dbReference>
<evidence type="ECO:0000313" key="2">
    <source>
        <dbReference type="EMBL" id="MDW4573475.1"/>
    </source>
</evidence>
<feature type="domain" description="HTH marR-type" evidence="1">
    <location>
        <begin position="2"/>
        <end position="139"/>
    </location>
</feature>
<dbReference type="SMART" id="SM00347">
    <property type="entry name" value="HTH_MARR"/>
    <property type="match status" value="1"/>
</dbReference>
<dbReference type="Gene3D" id="1.10.10.10">
    <property type="entry name" value="Winged helix-like DNA-binding domain superfamily/Winged helix DNA-binding domain"/>
    <property type="match status" value="1"/>
</dbReference>
<proteinExistence type="predicted"/>
<dbReference type="RefSeq" id="WP_318353979.1">
    <property type="nucleotide sequence ID" value="NZ_JAWQEV010000003.1"/>
</dbReference>
<dbReference type="Proteomes" id="UP001283109">
    <property type="component" value="Unassembled WGS sequence"/>
</dbReference>
<dbReference type="PANTHER" id="PTHR33164:SF57">
    <property type="entry name" value="MARR-FAMILY TRANSCRIPTIONAL REGULATOR"/>
    <property type="match status" value="1"/>
</dbReference>
<dbReference type="InterPro" id="IPR039422">
    <property type="entry name" value="MarR/SlyA-like"/>
</dbReference>
<dbReference type="SUPFAM" id="SSF46785">
    <property type="entry name" value="Winged helix' DNA-binding domain"/>
    <property type="match status" value="1"/>
</dbReference>